<dbReference type="AlphaFoldDB" id="A0A3N0VL07"/>
<keyword evidence="4" id="KW-1133">Transmembrane helix</keyword>
<dbReference type="EMBL" id="RJVO01000001">
    <property type="protein sequence ID" value="ROH93391.1"/>
    <property type="molecule type" value="Genomic_DNA"/>
</dbReference>
<evidence type="ECO:0000256" key="4">
    <source>
        <dbReference type="SAM" id="Phobius"/>
    </source>
</evidence>
<keyword evidence="4" id="KW-0812">Transmembrane</keyword>
<organism evidence="5 6">
    <name type="scientific">Stagnimonas aquatica</name>
    <dbReference type="NCBI Taxonomy" id="2689987"/>
    <lineage>
        <taxon>Bacteria</taxon>
        <taxon>Pseudomonadati</taxon>
        <taxon>Pseudomonadota</taxon>
        <taxon>Gammaproteobacteria</taxon>
        <taxon>Nevskiales</taxon>
        <taxon>Nevskiaceae</taxon>
        <taxon>Stagnimonas</taxon>
    </lineage>
</organism>
<protein>
    <submittedName>
        <fullName evidence="5">Prepilin-type N-terminal cleavage/methylation domain-containing protein</fullName>
    </submittedName>
</protein>
<dbReference type="GO" id="GO:0044096">
    <property type="term" value="C:type IV pilus"/>
    <property type="evidence" value="ECO:0007669"/>
    <property type="project" value="TreeGrafter"/>
</dbReference>
<dbReference type="Pfam" id="PF00114">
    <property type="entry name" value="Pilin"/>
    <property type="match status" value="1"/>
</dbReference>
<evidence type="ECO:0000256" key="1">
    <source>
        <dbReference type="ARBA" id="ARBA00005233"/>
    </source>
</evidence>
<proteinExistence type="inferred from homology"/>
<dbReference type="Pfam" id="PF07963">
    <property type="entry name" value="N_methyl"/>
    <property type="match status" value="1"/>
</dbReference>
<feature type="transmembrane region" description="Helical" evidence="4">
    <location>
        <begin position="12"/>
        <end position="30"/>
    </location>
</feature>
<evidence type="ECO:0000256" key="3">
    <source>
        <dbReference type="RuleBase" id="RU000389"/>
    </source>
</evidence>
<dbReference type="FunCoup" id="A0A3N0VL07">
    <property type="interactions" value="28"/>
</dbReference>
<dbReference type="Gene3D" id="3.30.700.10">
    <property type="entry name" value="Glycoprotein, Type 4 Pilin"/>
    <property type="match status" value="1"/>
</dbReference>
<accession>A0A3N0VL07</accession>
<keyword evidence="3" id="KW-0281">Fimbrium</keyword>
<evidence type="ECO:0000313" key="5">
    <source>
        <dbReference type="EMBL" id="ROH93391.1"/>
    </source>
</evidence>
<dbReference type="InParanoid" id="A0A3N0VL07"/>
<dbReference type="InterPro" id="IPR012902">
    <property type="entry name" value="N_methyl_site"/>
</dbReference>
<comment type="caution">
    <text evidence="5">The sequence shown here is derived from an EMBL/GenBank/DDBJ whole genome shotgun (WGS) entry which is preliminary data.</text>
</comment>
<comment type="similarity">
    <text evidence="1 3">Belongs to the N-Me-Phe pilin family.</text>
</comment>
<dbReference type="SUPFAM" id="SSF54523">
    <property type="entry name" value="Pili subunits"/>
    <property type="match status" value="1"/>
</dbReference>
<dbReference type="InterPro" id="IPR045584">
    <property type="entry name" value="Pilin-like"/>
</dbReference>
<dbReference type="RefSeq" id="WP_123210246.1">
    <property type="nucleotide sequence ID" value="NZ_RJVO01000001.1"/>
</dbReference>
<dbReference type="PANTHER" id="PTHR30093">
    <property type="entry name" value="GENERAL SECRETION PATHWAY PROTEIN G"/>
    <property type="match status" value="1"/>
</dbReference>
<dbReference type="PROSITE" id="PS00409">
    <property type="entry name" value="PROKAR_NTER_METHYL"/>
    <property type="match status" value="1"/>
</dbReference>
<keyword evidence="4" id="KW-0472">Membrane</keyword>
<sequence>MKTQRGFTLLELMIVVSIIGILSAIAIPAYRDYILRARILEGIHLASAAKTAVVDHFHTHGVMPVDNADAQVASPTSIVGNNVSRVTVDDGAVVITYTGQPEIAGKTLVFSPTTIAGSVQWSCAGTDSTIANKYKPSSCRN</sequence>
<reference evidence="5 6" key="1">
    <citation type="submission" date="2018-10" db="EMBL/GenBank/DDBJ databases">
        <authorList>
            <person name="Chen W.-M."/>
        </authorList>
    </citation>
    <scope>NUCLEOTIDE SEQUENCE [LARGE SCALE GENOMIC DNA]</scope>
    <source>
        <strain evidence="5 6">THS-13</strain>
    </source>
</reference>
<dbReference type="GO" id="GO:0007155">
    <property type="term" value="P:cell adhesion"/>
    <property type="evidence" value="ECO:0007669"/>
    <property type="project" value="InterPro"/>
</dbReference>
<keyword evidence="6" id="KW-1185">Reference proteome</keyword>
<dbReference type="NCBIfam" id="TIGR02532">
    <property type="entry name" value="IV_pilin_GFxxxE"/>
    <property type="match status" value="1"/>
</dbReference>
<dbReference type="Proteomes" id="UP000282106">
    <property type="component" value="Unassembled WGS sequence"/>
</dbReference>
<gene>
    <name evidence="5" type="ORF">ED208_02410</name>
</gene>
<name>A0A3N0VL07_9GAMM</name>
<keyword evidence="2" id="KW-0488">Methylation</keyword>
<dbReference type="PANTHER" id="PTHR30093:SF34">
    <property type="entry name" value="PREPILIN PEPTIDASE-DEPENDENT PROTEIN D"/>
    <property type="match status" value="1"/>
</dbReference>
<dbReference type="InterPro" id="IPR001082">
    <property type="entry name" value="Pilin"/>
</dbReference>
<dbReference type="GO" id="GO:0043107">
    <property type="term" value="P:type IV pilus-dependent motility"/>
    <property type="evidence" value="ECO:0007669"/>
    <property type="project" value="TreeGrafter"/>
</dbReference>
<evidence type="ECO:0000313" key="6">
    <source>
        <dbReference type="Proteomes" id="UP000282106"/>
    </source>
</evidence>
<evidence type="ECO:0000256" key="2">
    <source>
        <dbReference type="ARBA" id="ARBA00022481"/>
    </source>
</evidence>